<dbReference type="EMBL" id="BONN01000001">
    <property type="protein sequence ID" value="GIG31056.1"/>
    <property type="molecule type" value="Genomic_DNA"/>
</dbReference>
<dbReference type="RefSeq" id="WP_203793373.1">
    <property type="nucleotide sequence ID" value="NZ_BAABFI010000002.1"/>
</dbReference>
<dbReference type="Gene3D" id="3.40.50.1110">
    <property type="entry name" value="SGNH hydrolase"/>
    <property type="match status" value="1"/>
</dbReference>
<gene>
    <name evidence="4" type="ORF">BKA21_001485</name>
    <name evidence="3" type="ORF">Col01nite_02150</name>
</gene>
<accession>A0A7Y9FHA5</accession>
<dbReference type="AlphaFoldDB" id="A0A7Y9FHA5"/>
<evidence type="ECO:0000313" key="5">
    <source>
        <dbReference type="Proteomes" id="UP000577956"/>
    </source>
</evidence>
<reference evidence="4 5" key="1">
    <citation type="submission" date="2020-07" db="EMBL/GenBank/DDBJ databases">
        <title>Sequencing the genomes of 1000 actinobacteria strains.</title>
        <authorList>
            <person name="Klenk H.-P."/>
        </authorList>
    </citation>
    <scope>NUCLEOTIDE SEQUENCE [LARGE SCALE GENOMIC DNA]</scope>
    <source>
        <strain evidence="4 5">DSM 24482</strain>
    </source>
</reference>
<evidence type="ECO:0000313" key="3">
    <source>
        <dbReference type="EMBL" id="GIG31056.1"/>
    </source>
</evidence>
<dbReference type="Proteomes" id="UP000577956">
    <property type="component" value="Unassembled WGS sequence"/>
</dbReference>
<evidence type="ECO:0000313" key="4">
    <source>
        <dbReference type="EMBL" id="NYD85936.1"/>
    </source>
</evidence>
<keyword evidence="6" id="KW-1185">Reference proteome</keyword>
<dbReference type="InterPro" id="IPR013830">
    <property type="entry name" value="SGNH_hydro"/>
</dbReference>
<dbReference type="EMBL" id="JACCBK010000001">
    <property type="protein sequence ID" value="NYD85936.1"/>
    <property type="molecule type" value="Genomic_DNA"/>
</dbReference>
<name>A0A7Y9FHA5_9CELL</name>
<dbReference type="InterPro" id="IPR036514">
    <property type="entry name" value="SGNH_hydro_sf"/>
</dbReference>
<feature type="compositionally biased region" description="Basic residues" evidence="1">
    <location>
        <begin position="182"/>
        <end position="192"/>
    </location>
</feature>
<evidence type="ECO:0000256" key="1">
    <source>
        <dbReference type="SAM" id="MobiDB-lite"/>
    </source>
</evidence>
<evidence type="ECO:0000259" key="2">
    <source>
        <dbReference type="Pfam" id="PF13472"/>
    </source>
</evidence>
<organism evidence="4 5">
    <name type="scientific">Cellulomonas oligotrophica</name>
    <dbReference type="NCBI Taxonomy" id="931536"/>
    <lineage>
        <taxon>Bacteria</taxon>
        <taxon>Bacillati</taxon>
        <taxon>Actinomycetota</taxon>
        <taxon>Actinomycetes</taxon>
        <taxon>Micrococcales</taxon>
        <taxon>Cellulomonadaceae</taxon>
        <taxon>Cellulomonas</taxon>
    </lineage>
</organism>
<feature type="domain" description="SGNH hydrolase-type esterase" evidence="2">
    <location>
        <begin position="194"/>
        <end position="389"/>
    </location>
</feature>
<proteinExistence type="predicted"/>
<dbReference type="Pfam" id="PF13472">
    <property type="entry name" value="Lipase_GDSL_2"/>
    <property type="match status" value="1"/>
</dbReference>
<comment type="caution">
    <text evidence="4">The sequence shown here is derived from an EMBL/GenBank/DDBJ whole genome shotgun (WGS) entry which is preliminary data.</text>
</comment>
<dbReference type="Gene3D" id="2.60.120.260">
    <property type="entry name" value="Galactose-binding domain-like"/>
    <property type="match status" value="1"/>
</dbReference>
<feature type="region of interest" description="Disordered" evidence="1">
    <location>
        <begin position="178"/>
        <end position="205"/>
    </location>
</feature>
<dbReference type="SUPFAM" id="SSF52266">
    <property type="entry name" value="SGNH hydrolase"/>
    <property type="match status" value="1"/>
</dbReference>
<sequence length="416" mass="44369">MSAATAAAHANAGLDAVVPLPDPRVEVRGAAWLEETTGGLLPHRLPAAARPRFPDDFVRLCDEQPAGVRLRLRTAATRLAVEVRVHRVAVDPQPVGPPQRWDVVVDDEVVEQPAGWGVAPVCGVIALDPLRGTTTEHPAPVTTVLLDLGPTDHERRVEVWLPHGETVRLLAVRADAPLTRPRPPRHRPRWVHHGSSISHGASADRPTGTWVATAARAARLDLVNLGMSGNAVLDPCVARAIRDQRADLITLKLGINVVNHDCFTRRSFAPAVHGFLDTVREGHPQTRLVVISPLLCPLVEDVPGPTSIDPASPPGAPVFRTAGRPEDLADGRLTLTAIRDELAAVVAQRRAEGDLALTYVDGRDLWGEADEAELPMADRMHPGPAAHRRIGTRAAALLAGTGDLGLPVPLLGGDGV</sequence>
<reference evidence="3 6" key="2">
    <citation type="submission" date="2021-01" db="EMBL/GenBank/DDBJ databases">
        <title>Whole genome shotgun sequence of Cellulomonas oligotrophica NBRC 109435.</title>
        <authorList>
            <person name="Komaki H."/>
            <person name="Tamura T."/>
        </authorList>
    </citation>
    <scope>NUCLEOTIDE SEQUENCE [LARGE SCALE GENOMIC DNA]</scope>
    <source>
        <strain evidence="3 6">NBRC 109435</strain>
    </source>
</reference>
<evidence type="ECO:0000313" key="6">
    <source>
        <dbReference type="Proteomes" id="UP000618382"/>
    </source>
</evidence>
<dbReference type="Proteomes" id="UP000618382">
    <property type="component" value="Unassembled WGS sequence"/>
</dbReference>
<protein>
    <submittedName>
        <fullName evidence="3 4">Lipase</fullName>
    </submittedName>
</protein>
<feature type="compositionally biased region" description="Low complexity" evidence="1">
    <location>
        <begin position="193"/>
        <end position="203"/>
    </location>
</feature>